<name>F3ZVG4_MAHA5</name>
<dbReference type="EMBL" id="CP002360">
    <property type="protein sequence ID" value="AEE95314.1"/>
    <property type="molecule type" value="Genomic_DNA"/>
</dbReference>
<dbReference type="RefSeq" id="WP_013779748.1">
    <property type="nucleotide sequence ID" value="NC_015520.1"/>
</dbReference>
<dbReference type="AlphaFoldDB" id="F3ZVG4"/>
<sequence length="62" mass="6781">MINIHDDNSDKMCPILHSTCQKEQCAWFVSKDVPKQVTACAVQLLGNGMNVVASLYTEGIAI</sequence>
<reference evidence="1 2" key="2">
    <citation type="journal article" date="2011" name="Stand. Genomic Sci.">
        <title>Complete genome sequence of Mahella australiensis type strain (50-1 BON).</title>
        <authorList>
            <person name="Sikorski J."/>
            <person name="Teshima H."/>
            <person name="Nolan M."/>
            <person name="Lucas S."/>
            <person name="Hammon N."/>
            <person name="Deshpande S."/>
            <person name="Cheng J.F."/>
            <person name="Pitluck S."/>
            <person name="Liolios K."/>
            <person name="Pagani I."/>
            <person name="Ivanova N."/>
            <person name="Huntemann M."/>
            <person name="Mavromatis K."/>
            <person name="Ovchinikova G."/>
            <person name="Pati A."/>
            <person name="Tapia R."/>
            <person name="Han C."/>
            <person name="Goodwin L."/>
            <person name="Chen A."/>
            <person name="Palaniappan K."/>
            <person name="Land M."/>
            <person name="Hauser L."/>
            <person name="Ngatchou-Djao O.D."/>
            <person name="Rohde M."/>
            <person name="Pukall R."/>
            <person name="Spring S."/>
            <person name="Abt B."/>
            <person name="Goker M."/>
            <person name="Detter J.C."/>
            <person name="Woyke T."/>
            <person name="Bristow J."/>
            <person name="Markowitz V."/>
            <person name="Hugenholtz P."/>
            <person name="Eisen J.A."/>
            <person name="Kyrpides N.C."/>
            <person name="Klenk H.P."/>
            <person name="Lapidus A."/>
        </authorList>
    </citation>
    <scope>NUCLEOTIDE SEQUENCE [LARGE SCALE GENOMIC DNA]</scope>
    <source>
        <strain evidence="2">DSM 15567 / CIP 107919 / 50-1 BON</strain>
    </source>
</reference>
<dbReference type="KEGG" id="mas:Mahau_0091"/>
<protein>
    <submittedName>
        <fullName evidence="1">Uncharacterized protein</fullName>
    </submittedName>
</protein>
<organism evidence="1 2">
    <name type="scientific">Mahella australiensis (strain DSM 15567 / CIP 107919 / 50-1 BON)</name>
    <dbReference type="NCBI Taxonomy" id="697281"/>
    <lineage>
        <taxon>Bacteria</taxon>
        <taxon>Bacillati</taxon>
        <taxon>Bacillota</taxon>
        <taxon>Clostridia</taxon>
        <taxon>Thermoanaerobacterales</taxon>
        <taxon>Thermoanaerobacterales Family IV. Incertae Sedis</taxon>
        <taxon>Mahella</taxon>
    </lineage>
</organism>
<dbReference type="STRING" id="697281.Mahau_0091"/>
<accession>F3ZVG4</accession>
<dbReference type="HOGENOM" id="CLU_2898920_0_0_9"/>
<dbReference type="Proteomes" id="UP000008457">
    <property type="component" value="Chromosome"/>
</dbReference>
<reference evidence="2" key="1">
    <citation type="submission" date="2010-11" db="EMBL/GenBank/DDBJ databases">
        <title>The complete genome of Mahella australiensis DSM 15567.</title>
        <authorList>
            <consortium name="US DOE Joint Genome Institute (JGI-PGF)"/>
            <person name="Lucas S."/>
            <person name="Copeland A."/>
            <person name="Lapidus A."/>
            <person name="Bruce D."/>
            <person name="Goodwin L."/>
            <person name="Pitluck S."/>
            <person name="Kyrpides N."/>
            <person name="Mavromatis K."/>
            <person name="Pagani I."/>
            <person name="Ivanova N."/>
            <person name="Teshima H."/>
            <person name="Brettin T."/>
            <person name="Detter J.C."/>
            <person name="Han C."/>
            <person name="Tapia R."/>
            <person name="Land M."/>
            <person name="Hauser L."/>
            <person name="Markowitz V."/>
            <person name="Cheng J.-F."/>
            <person name="Hugenholtz P."/>
            <person name="Woyke T."/>
            <person name="Wu D."/>
            <person name="Spring S."/>
            <person name="Pukall R."/>
            <person name="Steenblock K."/>
            <person name="Schneider S."/>
            <person name="Klenk H.-P."/>
            <person name="Eisen J.A."/>
        </authorList>
    </citation>
    <scope>NUCLEOTIDE SEQUENCE [LARGE SCALE GENOMIC DNA]</scope>
    <source>
        <strain evidence="2">DSM 15567 / CIP 107919 / 50-1 BON</strain>
    </source>
</reference>
<proteinExistence type="predicted"/>
<evidence type="ECO:0000313" key="2">
    <source>
        <dbReference type="Proteomes" id="UP000008457"/>
    </source>
</evidence>
<keyword evidence="2" id="KW-1185">Reference proteome</keyword>
<gene>
    <name evidence="1" type="ordered locus">Mahau_0091</name>
</gene>
<evidence type="ECO:0000313" key="1">
    <source>
        <dbReference type="EMBL" id="AEE95314.1"/>
    </source>
</evidence>